<dbReference type="InterPro" id="IPR036770">
    <property type="entry name" value="Ankyrin_rpt-contain_sf"/>
</dbReference>
<evidence type="ECO:0000313" key="4">
    <source>
        <dbReference type="EMBL" id="KAK2092636.1"/>
    </source>
</evidence>
<evidence type="ECO:0000256" key="3">
    <source>
        <dbReference type="PROSITE-ProRule" id="PRU00023"/>
    </source>
</evidence>
<feature type="repeat" description="ANK" evidence="3">
    <location>
        <begin position="19"/>
        <end position="51"/>
    </location>
</feature>
<evidence type="ECO:0000313" key="5">
    <source>
        <dbReference type="Proteomes" id="UP001266305"/>
    </source>
</evidence>
<dbReference type="Proteomes" id="UP001266305">
    <property type="component" value="Unassembled WGS sequence"/>
</dbReference>
<gene>
    <name evidence="4" type="ORF">P7K49_029165</name>
</gene>
<proteinExistence type="predicted"/>
<sequence length="96" mass="10891">MVTQEDDFNNRLNNRTSFKGCTALHYAVLADDCHTAEELLDGGAKPLQSTEMEHTPLDYAQEGEVTKLLSTSEAKYQEKQWKHEAEKQCRFPLGSD</sequence>
<reference evidence="4 5" key="1">
    <citation type="submission" date="2023-05" db="EMBL/GenBank/DDBJ databases">
        <title>B98-5 Cell Line De Novo Hybrid Assembly: An Optical Mapping Approach.</title>
        <authorList>
            <person name="Kananen K."/>
            <person name="Auerbach J.A."/>
            <person name="Kautto E."/>
            <person name="Blachly J.S."/>
        </authorList>
    </citation>
    <scope>NUCLEOTIDE SEQUENCE [LARGE SCALE GENOMIC DNA]</scope>
    <source>
        <strain evidence="4">B95-8</strain>
        <tissue evidence="4">Cell line</tissue>
    </source>
</reference>
<accession>A0ABQ9U6E4</accession>
<keyword evidence="5" id="KW-1185">Reference proteome</keyword>
<evidence type="ECO:0000256" key="2">
    <source>
        <dbReference type="ARBA" id="ARBA00023043"/>
    </source>
</evidence>
<dbReference type="PANTHER" id="PTHR24171">
    <property type="entry name" value="ANKYRIN REPEAT DOMAIN-CONTAINING PROTEIN 39-RELATED"/>
    <property type="match status" value="1"/>
</dbReference>
<protein>
    <submittedName>
        <fullName evidence="4">Uncharacterized protein</fullName>
    </submittedName>
</protein>
<comment type="caution">
    <text evidence="4">The sequence shown here is derived from an EMBL/GenBank/DDBJ whole genome shotgun (WGS) entry which is preliminary data.</text>
</comment>
<dbReference type="EMBL" id="JASSZA010000015">
    <property type="protein sequence ID" value="KAK2092636.1"/>
    <property type="molecule type" value="Genomic_DNA"/>
</dbReference>
<keyword evidence="2 3" id="KW-0040">ANK repeat</keyword>
<dbReference type="PROSITE" id="PS50088">
    <property type="entry name" value="ANK_REPEAT"/>
    <property type="match status" value="1"/>
</dbReference>
<organism evidence="4 5">
    <name type="scientific">Saguinus oedipus</name>
    <name type="common">Cotton-top tamarin</name>
    <name type="synonym">Oedipomidas oedipus</name>
    <dbReference type="NCBI Taxonomy" id="9490"/>
    <lineage>
        <taxon>Eukaryota</taxon>
        <taxon>Metazoa</taxon>
        <taxon>Chordata</taxon>
        <taxon>Craniata</taxon>
        <taxon>Vertebrata</taxon>
        <taxon>Euteleostomi</taxon>
        <taxon>Mammalia</taxon>
        <taxon>Eutheria</taxon>
        <taxon>Euarchontoglires</taxon>
        <taxon>Primates</taxon>
        <taxon>Haplorrhini</taxon>
        <taxon>Platyrrhini</taxon>
        <taxon>Cebidae</taxon>
        <taxon>Callitrichinae</taxon>
        <taxon>Saguinus</taxon>
    </lineage>
</organism>
<keyword evidence="1" id="KW-0677">Repeat</keyword>
<evidence type="ECO:0000256" key="1">
    <source>
        <dbReference type="ARBA" id="ARBA00022737"/>
    </source>
</evidence>
<dbReference type="Pfam" id="PF00023">
    <property type="entry name" value="Ank"/>
    <property type="match status" value="1"/>
</dbReference>
<dbReference type="SUPFAM" id="SSF48403">
    <property type="entry name" value="Ankyrin repeat"/>
    <property type="match status" value="1"/>
</dbReference>
<dbReference type="InterPro" id="IPR002110">
    <property type="entry name" value="Ankyrin_rpt"/>
</dbReference>
<name>A0ABQ9U6E4_SAGOE</name>
<dbReference type="Gene3D" id="1.25.40.20">
    <property type="entry name" value="Ankyrin repeat-containing domain"/>
    <property type="match status" value="1"/>
</dbReference>